<dbReference type="Proteomes" id="UP000240322">
    <property type="component" value="Unassembled WGS sequence"/>
</dbReference>
<proteinExistence type="predicted"/>
<protein>
    <submittedName>
        <fullName evidence="1">Uncharacterized protein</fullName>
    </submittedName>
</protein>
<gene>
    <name evidence="1" type="ORF">B9Q03_11000</name>
</gene>
<sequence length="165" mass="18850">MVVVSGVSDSPLAPLEKLELMLPGFKGYKRKDLIRQDDVLVRQAIKMRLVNAQEELGLRESRLAAQNPFDPRISEYEEILSLLRGVSEEVGAAPAGMYTFYTRFKLFEEDMMKIVEYDLKLLTTADEVLKQARGDADPATLRQLISEIRVAFNDRQKLFSPEKIR</sequence>
<dbReference type="AlphaFoldDB" id="A0A2R6ALC2"/>
<name>A0A2R6ALC2_9ARCH</name>
<evidence type="ECO:0000313" key="1">
    <source>
        <dbReference type="EMBL" id="PSN87176.1"/>
    </source>
</evidence>
<dbReference type="EMBL" id="NEXE01000179">
    <property type="protein sequence ID" value="PSN87176.1"/>
    <property type="molecule type" value="Genomic_DNA"/>
</dbReference>
<evidence type="ECO:0000313" key="2">
    <source>
        <dbReference type="Proteomes" id="UP000240322"/>
    </source>
</evidence>
<accession>A0A2R6ALC2</accession>
<organism evidence="1 2">
    <name type="scientific">Candidatus Marsarchaeota G2 archaeon OSP_D</name>
    <dbReference type="NCBI Taxonomy" id="1978157"/>
    <lineage>
        <taxon>Archaea</taxon>
        <taxon>Candidatus Marsarchaeota</taxon>
        <taxon>Candidatus Marsarchaeota group 2</taxon>
    </lineage>
</organism>
<comment type="caution">
    <text evidence="1">The sequence shown here is derived from an EMBL/GenBank/DDBJ whole genome shotgun (WGS) entry which is preliminary data.</text>
</comment>
<reference evidence="1 2" key="1">
    <citation type="submission" date="2017-04" db="EMBL/GenBank/DDBJ databases">
        <title>Novel microbial lineages endemic to geothermal iron-oxide mats fill important gaps in the evolutionary history of Archaea.</title>
        <authorList>
            <person name="Jay Z.J."/>
            <person name="Beam J.P."/>
            <person name="Dlakic M."/>
            <person name="Rusch D.B."/>
            <person name="Kozubal M.A."/>
            <person name="Inskeep W.P."/>
        </authorList>
    </citation>
    <scope>NUCLEOTIDE SEQUENCE [LARGE SCALE GENOMIC DNA]</scope>
    <source>
        <strain evidence="1">OSP_D</strain>
    </source>
</reference>